<protein>
    <submittedName>
        <fullName evidence="1">Uncharacterized protein</fullName>
    </submittedName>
</protein>
<gene>
    <name evidence="1" type="ORF">GCM10009655_25840</name>
</gene>
<name>A0ABP4GI87_9MICO</name>
<accession>A0ABP4GI87</accession>
<evidence type="ECO:0000313" key="2">
    <source>
        <dbReference type="Proteomes" id="UP001500943"/>
    </source>
</evidence>
<keyword evidence="2" id="KW-1185">Reference proteome</keyword>
<evidence type="ECO:0000313" key="1">
    <source>
        <dbReference type="EMBL" id="GAA1226021.1"/>
    </source>
</evidence>
<sequence>MFVNVEADAGAPSESISFIITWHGFDDWRKRDFGHAFERFGKDLRFKGTLVSEVDVTELGTPSSVVWVTVNACRRPHVVSTVPTRRNNLHCFCAPERLLLVIGDAHKYAFTGDRVGNKNDTTIVTRDTDTPVRNVGNVYFDHSAKPFTHL</sequence>
<proteinExistence type="predicted"/>
<dbReference type="Proteomes" id="UP001500943">
    <property type="component" value="Unassembled WGS sequence"/>
</dbReference>
<reference evidence="2" key="1">
    <citation type="journal article" date="2019" name="Int. J. Syst. Evol. Microbiol.">
        <title>The Global Catalogue of Microorganisms (GCM) 10K type strain sequencing project: providing services to taxonomists for standard genome sequencing and annotation.</title>
        <authorList>
            <consortium name="The Broad Institute Genomics Platform"/>
            <consortium name="The Broad Institute Genome Sequencing Center for Infectious Disease"/>
            <person name="Wu L."/>
            <person name="Ma J."/>
        </authorList>
    </citation>
    <scope>NUCLEOTIDE SEQUENCE [LARGE SCALE GENOMIC DNA]</scope>
    <source>
        <strain evidence="2">JCM 12762</strain>
    </source>
</reference>
<comment type="caution">
    <text evidence="1">The sequence shown here is derived from an EMBL/GenBank/DDBJ whole genome shotgun (WGS) entry which is preliminary data.</text>
</comment>
<dbReference type="EMBL" id="BAAAKW010000065">
    <property type="protein sequence ID" value="GAA1226021.1"/>
    <property type="molecule type" value="Genomic_DNA"/>
</dbReference>
<organism evidence="1 2">
    <name type="scientific">Rhodoglobus aureus</name>
    <dbReference type="NCBI Taxonomy" id="191497"/>
    <lineage>
        <taxon>Bacteria</taxon>
        <taxon>Bacillati</taxon>
        <taxon>Actinomycetota</taxon>
        <taxon>Actinomycetes</taxon>
        <taxon>Micrococcales</taxon>
        <taxon>Microbacteriaceae</taxon>
        <taxon>Rhodoglobus</taxon>
    </lineage>
</organism>